<evidence type="ECO:0000256" key="1">
    <source>
        <dbReference type="ARBA" id="ARBA00004141"/>
    </source>
</evidence>
<dbReference type="Proteomes" id="UP000662747">
    <property type="component" value="Chromosome"/>
</dbReference>
<feature type="transmembrane region" description="Helical" evidence="5">
    <location>
        <begin position="57"/>
        <end position="77"/>
    </location>
</feature>
<feature type="transmembrane region" description="Helical" evidence="5">
    <location>
        <begin position="126"/>
        <end position="145"/>
    </location>
</feature>
<dbReference type="EMBL" id="CP071090">
    <property type="protein sequence ID" value="QSQ28188.1"/>
    <property type="molecule type" value="Genomic_DNA"/>
</dbReference>
<evidence type="ECO:0000313" key="7">
    <source>
        <dbReference type="Proteomes" id="UP000662747"/>
    </source>
</evidence>
<feature type="transmembrane region" description="Helical" evidence="5">
    <location>
        <begin position="33"/>
        <end position="51"/>
    </location>
</feature>
<feature type="transmembrane region" description="Helical" evidence="5">
    <location>
        <begin position="98"/>
        <end position="114"/>
    </location>
</feature>
<keyword evidence="3 5" id="KW-1133">Transmembrane helix</keyword>
<evidence type="ECO:0000256" key="5">
    <source>
        <dbReference type="SAM" id="Phobius"/>
    </source>
</evidence>
<dbReference type="PANTHER" id="PTHR20855">
    <property type="entry name" value="ADIPOR/PROGESTIN RECEPTOR-RELATED"/>
    <property type="match status" value="1"/>
</dbReference>
<evidence type="ECO:0000256" key="4">
    <source>
        <dbReference type="ARBA" id="ARBA00023136"/>
    </source>
</evidence>
<feature type="transmembrane region" description="Helical" evidence="5">
    <location>
        <begin position="175"/>
        <end position="195"/>
    </location>
</feature>
<keyword evidence="4 5" id="KW-0472">Membrane</keyword>
<evidence type="ECO:0000256" key="3">
    <source>
        <dbReference type="ARBA" id="ARBA00022989"/>
    </source>
</evidence>
<dbReference type="InterPro" id="IPR004254">
    <property type="entry name" value="AdipoR/HlyIII-related"/>
</dbReference>
<feature type="transmembrane region" description="Helical" evidence="5">
    <location>
        <begin position="207"/>
        <end position="226"/>
    </location>
</feature>
<feature type="transmembrane region" description="Helical" evidence="5">
    <location>
        <begin position="152"/>
        <end position="169"/>
    </location>
</feature>
<dbReference type="PANTHER" id="PTHR20855:SF3">
    <property type="entry name" value="LD03007P"/>
    <property type="match status" value="1"/>
</dbReference>
<evidence type="ECO:0000313" key="6">
    <source>
        <dbReference type="EMBL" id="QSQ28188.1"/>
    </source>
</evidence>
<sequence>MTGRDYPEVMAASPRGIESLLLDERVKPRLRGLSHLLAAVAALCGCVQLALSPARGAHYAAALVFGISLVLMFGVSGTYHWPTWSRAAYLRLRRCDHAAIYLLIAGSFTPMATLETRSGWSTPLLWLMWGCALTGATLALLGISASRGVRSALYVALGLLAAPVVMQLPEVIGPARVAGLALGGVLYALGAVVYARRWPDPVPTVFGYHEVFHLMVIAAAAVHYVVLTDFLWSR</sequence>
<name>A0ABX7PCL0_9BACT</name>
<evidence type="ECO:0000256" key="2">
    <source>
        <dbReference type="ARBA" id="ARBA00022692"/>
    </source>
</evidence>
<reference evidence="6 7" key="1">
    <citation type="submission" date="2021-02" db="EMBL/GenBank/DDBJ databases">
        <title>De Novo genome assembly of isolated myxobacteria.</title>
        <authorList>
            <person name="Stevens D.C."/>
        </authorList>
    </citation>
    <scope>NUCLEOTIDE SEQUENCE [LARGE SCALE GENOMIC DNA]</scope>
    <source>
        <strain evidence="7">SCPEA02</strain>
    </source>
</reference>
<proteinExistence type="predicted"/>
<gene>
    <name evidence="6" type="ORF">JY651_20580</name>
</gene>
<protein>
    <submittedName>
        <fullName evidence="6">Hemolysin III family protein</fullName>
    </submittedName>
</protein>
<organism evidence="6 7">
    <name type="scientific">Pyxidicoccus parkwayensis</name>
    <dbReference type="NCBI Taxonomy" id="2813578"/>
    <lineage>
        <taxon>Bacteria</taxon>
        <taxon>Pseudomonadati</taxon>
        <taxon>Myxococcota</taxon>
        <taxon>Myxococcia</taxon>
        <taxon>Myxococcales</taxon>
        <taxon>Cystobacterineae</taxon>
        <taxon>Myxococcaceae</taxon>
        <taxon>Pyxidicoccus</taxon>
    </lineage>
</organism>
<comment type="subcellular location">
    <subcellularLocation>
        <location evidence="1">Membrane</location>
        <topology evidence="1">Multi-pass membrane protein</topology>
    </subcellularLocation>
</comment>
<accession>A0ABX7PCL0</accession>
<keyword evidence="2 5" id="KW-0812">Transmembrane</keyword>
<keyword evidence="7" id="KW-1185">Reference proteome</keyword>
<dbReference type="Pfam" id="PF03006">
    <property type="entry name" value="HlyIII"/>
    <property type="match status" value="1"/>
</dbReference>